<reference evidence="1 2" key="1">
    <citation type="submission" date="2016-11" db="EMBL/GenBank/DDBJ databases">
        <authorList>
            <person name="Jaros S."/>
            <person name="Januszkiewicz K."/>
            <person name="Wedrychowicz H."/>
        </authorList>
    </citation>
    <scope>NUCLEOTIDE SEQUENCE [LARGE SCALE GENOMIC DNA]</scope>
    <source>
        <strain evidence="1 2">KHT3</strain>
    </source>
</reference>
<organism evidence="1 2">
    <name type="scientific">Xylanibacter ruminicola</name>
    <name type="common">Prevotella ruminicola</name>
    <dbReference type="NCBI Taxonomy" id="839"/>
    <lineage>
        <taxon>Bacteria</taxon>
        <taxon>Pseudomonadati</taxon>
        <taxon>Bacteroidota</taxon>
        <taxon>Bacteroidia</taxon>
        <taxon>Bacteroidales</taxon>
        <taxon>Prevotellaceae</taxon>
        <taxon>Xylanibacter</taxon>
    </lineage>
</organism>
<accession>A0A1M6WYT3</accession>
<protein>
    <submittedName>
        <fullName evidence="1">Uncharacterized protein</fullName>
    </submittedName>
</protein>
<proteinExistence type="predicted"/>
<dbReference type="AlphaFoldDB" id="A0A1M6WYT3"/>
<evidence type="ECO:0000313" key="1">
    <source>
        <dbReference type="EMBL" id="SHK98824.1"/>
    </source>
</evidence>
<evidence type="ECO:0000313" key="2">
    <source>
        <dbReference type="Proteomes" id="UP000184130"/>
    </source>
</evidence>
<gene>
    <name evidence="1" type="ORF">SAMN05216463_11874</name>
</gene>
<dbReference type="Proteomes" id="UP000184130">
    <property type="component" value="Unassembled WGS sequence"/>
</dbReference>
<sequence length="58" mass="6931">MHQNYIINMEKKRLALRKLLEAVEKEILRKPDKKTLDRLSLLAGFQSWEDFQHALHGE</sequence>
<name>A0A1M6WYT3_XYLRU</name>
<dbReference type="EMBL" id="FRBD01000018">
    <property type="protein sequence ID" value="SHK98824.1"/>
    <property type="molecule type" value="Genomic_DNA"/>
</dbReference>